<evidence type="ECO:0000313" key="3">
    <source>
        <dbReference type="Proteomes" id="UP000831796"/>
    </source>
</evidence>
<dbReference type="AlphaFoldDB" id="A0A8T9Q1Q6"/>
<gene>
    <name evidence="2" type="ORF">MUN79_22755</name>
</gene>
<dbReference type="RefSeq" id="WP_244674821.1">
    <property type="nucleotide sequence ID" value="NZ_CP095046.1"/>
</dbReference>
<proteinExistence type="predicted"/>
<reference evidence="2" key="1">
    <citation type="submission" date="2022-04" db="EMBL/GenBank/DDBJ databases">
        <title>Hymenobacter sp. isolated from the air.</title>
        <authorList>
            <person name="Won M."/>
            <person name="Lee C.-M."/>
            <person name="Woen H.-Y."/>
            <person name="Kwon S.-W."/>
        </authorList>
    </citation>
    <scope>NUCLEOTIDE SEQUENCE</scope>
    <source>
        <strain evidence="2">5116S-3</strain>
    </source>
</reference>
<dbReference type="KEGG" id="hcu:MUN79_22755"/>
<keyword evidence="3" id="KW-1185">Reference proteome</keyword>
<dbReference type="NCBIfam" id="TIGR04183">
    <property type="entry name" value="Por_Secre_tail"/>
    <property type="match status" value="1"/>
</dbReference>
<dbReference type="InterPro" id="IPR026444">
    <property type="entry name" value="Secre_tail"/>
</dbReference>
<protein>
    <submittedName>
        <fullName evidence="2">T9SS type A sorting domain-containing protein</fullName>
    </submittedName>
</protein>
<accession>A0A8T9Q1Q6</accession>
<dbReference type="EMBL" id="CP095046">
    <property type="protein sequence ID" value="UOQ71414.1"/>
    <property type="molecule type" value="Genomic_DNA"/>
</dbReference>
<organism evidence="2 3">
    <name type="scientific">Hymenobacter cellulosilyticus</name>
    <dbReference type="NCBI Taxonomy" id="2932248"/>
    <lineage>
        <taxon>Bacteria</taxon>
        <taxon>Pseudomonadati</taxon>
        <taxon>Bacteroidota</taxon>
        <taxon>Cytophagia</taxon>
        <taxon>Cytophagales</taxon>
        <taxon>Hymenobacteraceae</taxon>
        <taxon>Hymenobacter</taxon>
    </lineage>
</organism>
<dbReference type="PANTHER" id="PTHR35580">
    <property type="entry name" value="CELL SURFACE GLYCOPROTEIN (S-LAYER PROTEIN)-LIKE PROTEIN"/>
    <property type="match status" value="1"/>
</dbReference>
<name>A0A8T9Q1Q6_9BACT</name>
<dbReference type="InterPro" id="IPR052918">
    <property type="entry name" value="Motility_Chemotaxis_Reg"/>
</dbReference>
<dbReference type="Proteomes" id="UP000831796">
    <property type="component" value="Chromosome"/>
</dbReference>
<evidence type="ECO:0000313" key="2">
    <source>
        <dbReference type="EMBL" id="UOQ71414.1"/>
    </source>
</evidence>
<evidence type="ECO:0000259" key="1">
    <source>
        <dbReference type="Pfam" id="PF18962"/>
    </source>
</evidence>
<feature type="domain" description="Secretion system C-terminal sorting" evidence="1">
    <location>
        <begin position="242"/>
        <end position="310"/>
    </location>
</feature>
<dbReference type="Pfam" id="PF18962">
    <property type="entry name" value="Por_Secre_tail"/>
    <property type="match status" value="1"/>
</dbReference>
<dbReference type="SUPFAM" id="SSF63829">
    <property type="entry name" value="Calcium-dependent phosphotriesterase"/>
    <property type="match status" value="1"/>
</dbReference>
<sequence length="311" mass="32085">MEVSATGEAYLLNMFTLGPIVGSTTLTSRGSNDVLVAKYNAQGAFEWVQQIGGPNDDRVRQGVVDANGNLYVATYFTGSATFGTTTVTGFGTSGYDACLVKYSPQGAMLWAQPSGGTGADVPGSVDLDAAGNPYMVGTYNDVAQIGSATITSRGSGDIVVAAYTPQGAVRWVQQAGGPGPDAGTYLCLDTRGDIFVFGRHTDVATFGSITLAAQTTIRSVVARLDNAVLATQAAQPLVLGFYPNPASNLVQLPGLPAGSRVQLLDALGRVARTTTVSAAAQVSVRDLTPGLYTLRATDAKGQQFAGKVVVE</sequence>
<dbReference type="PANTHER" id="PTHR35580:SF1">
    <property type="entry name" value="PHYTASE-LIKE DOMAIN-CONTAINING PROTEIN"/>
    <property type="match status" value="1"/>
</dbReference>